<accession>A0AB34JKS9</accession>
<dbReference type="AlphaFoldDB" id="A0AB34JKS9"/>
<organism evidence="1 2">
    <name type="scientific">Prymnesium parvum</name>
    <name type="common">Toxic golden alga</name>
    <dbReference type="NCBI Taxonomy" id="97485"/>
    <lineage>
        <taxon>Eukaryota</taxon>
        <taxon>Haptista</taxon>
        <taxon>Haptophyta</taxon>
        <taxon>Prymnesiophyceae</taxon>
        <taxon>Prymnesiales</taxon>
        <taxon>Prymnesiaceae</taxon>
        <taxon>Prymnesium</taxon>
    </lineage>
</organism>
<reference evidence="1 2" key="1">
    <citation type="journal article" date="2024" name="Science">
        <title>Giant polyketide synthase enzymes in the biosynthesis of giant marine polyether toxins.</title>
        <authorList>
            <person name="Fallon T.R."/>
            <person name="Shende V.V."/>
            <person name="Wierzbicki I.H."/>
            <person name="Pendleton A.L."/>
            <person name="Watervoot N.F."/>
            <person name="Auber R.P."/>
            <person name="Gonzalez D.J."/>
            <person name="Wisecaver J.H."/>
            <person name="Moore B.S."/>
        </authorList>
    </citation>
    <scope>NUCLEOTIDE SEQUENCE [LARGE SCALE GENOMIC DNA]</scope>
    <source>
        <strain evidence="1 2">12B1</strain>
    </source>
</reference>
<gene>
    <name evidence="1" type="ORF">AB1Y20_021252</name>
</gene>
<protein>
    <submittedName>
        <fullName evidence="1">Uncharacterized protein</fullName>
    </submittedName>
</protein>
<dbReference type="EMBL" id="JBGBPQ010000007">
    <property type="protein sequence ID" value="KAL1521593.1"/>
    <property type="molecule type" value="Genomic_DNA"/>
</dbReference>
<sequence length="325" mass="35389">MGLLGGRLPLPLLNLSAGGEGAPSQLDALLHGDSATALTHPPIDAVARALLVHFSRRLGAWQRDRSSRNASTGSRGCADAGKNWWWPTAPPMYAHPQFVLACARQAAAVEDAAAAQHLKYFLHLVHREVVPVLEEALEVRLRAPRGMLRGAVRPGLFVAHYYGERTPVALFQSAGAFHVDNTAFALTCENDEGLHVLTQAGIRLLSSLCPACPCKLHVGGQTQFLTEGSLPAAIHTGSRLHQVRARTSATLFLDLVPVAGAERFFGRSPVLRSQNTLRSWGATVRREQELSALNYVHSLRQLKVDGLLERYQQLVAMWNGDQLSK</sequence>
<proteinExistence type="predicted"/>
<evidence type="ECO:0000313" key="2">
    <source>
        <dbReference type="Proteomes" id="UP001515480"/>
    </source>
</evidence>
<keyword evidence="2" id="KW-1185">Reference proteome</keyword>
<evidence type="ECO:0000313" key="1">
    <source>
        <dbReference type="EMBL" id="KAL1521593.1"/>
    </source>
</evidence>
<comment type="caution">
    <text evidence="1">The sequence shown here is derived from an EMBL/GenBank/DDBJ whole genome shotgun (WGS) entry which is preliminary data.</text>
</comment>
<name>A0AB34JKS9_PRYPA</name>
<dbReference type="Proteomes" id="UP001515480">
    <property type="component" value="Unassembled WGS sequence"/>
</dbReference>